<feature type="region of interest" description="Disordered" evidence="1">
    <location>
        <begin position="36"/>
        <end position="62"/>
    </location>
</feature>
<dbReference type="Proteomes" id="UP000631312">
    <property type="component" value="Unassembled WGS sequence"/>
</dbReference>
<organism evidence="2 3">
    <name type="scientific">Actinoplanes lobatus</name>
    <dbReference type="NCBI Taxonomy" id="113568"/>
    <lineage>
        <taxon>Bacteria</taxon>
        <taxon>Bacillati</taxon>
        <taxon>Actinomycetota</taxon>
        <taxon>Actinomycetes</taxon>
        <taxon>Micromonosporales</taxon>
        <taxon>Micromonosporaceae</taxon>
        <taxon>Actinoplanes</taxon>
    </lineage>
</organism>
<keyword evidence="3" id="KW-1185">Reference proteome</keyword>
<evidence type="ECO:0000313" key="2">
    <source>
        <dbReference type="EMBL" id="GIE40812.1"/>
    </source>
</evidence>
<comment type="caution">
    <text evidence="2">The sequence shown here is derived from an EMBL/GenBank/DDBJ whole genome shotgun (WGS) entry which is preliminary data.</text>
</comment>
<protein>
    <submittedName>
        <fullName evidence="2">Uncharacterized protein</fullName>
    </submittedName>
</protein>
<name>A0ABQ4AII5_9ACTN</name>
<evidence type="ECO:0000313" key="3">
    <source>
        <dbReference type="Proteomes" id="UP000631312"/>
    </source>
</evidence>
<evidence type="ECO:0000256" key="1">
    <source>
        <dbReference type="SAM" id="MobiDB-lite"/>
    </source>
</evidence>
<reference evidence="2 3" key="1">
    <citation type="submission" date="2021-01" db="EMBL/GenBank/DDBJ databases">
        <title>Whole genome shotgun sequence of Actinoplanes lobatus NBRC 12513.</title>
        <authorList>
            <person name="Komaki H."/>
            <person name="Tamura T."/>
        </authorList>
    </citation>
    <scope>NUCLEOTIDE SEQUENCE [LARGE SCALE GENOMIC DNA]</scope>
    <source>
        <strain evidence="2 3">NBRC 12513</strain>
    </source>
</reference>
<dbReference type="EMBL" id="BOMP01000055">
    <property type="protein sequence ID" value="GIE40812.1"/>
    <property type="molecule type" value="Genomic_DNA"/>
</dbReference>
<sequence>MVMTDKRSVGSLLHWAAHRIPGVPAHAERLAGHQGTAIRGRAHRGGDVARPSLNNRWNHTPARPPRFLAVVQRRVAAFFGREL</sequence>
<proteinExistence type="predicted"/>
<accession>A0ABQ4AII5</accession>
<gene>
    <name evidence="2" type="ORF">Alo02nite_37100</name>
</gene>